<protein>
    <submittedName>
        <fullName evidence="2">Uncharacterized protein</fullName>
    </submittedName>
</protein>
<evidence type="ECO:0000313" key="2">
    <source>
        <dbReference type="EMBL" id="WMV14552.1"/>
    </source>
</evidence>
<evidence type="ECO:0000313" key="3">
    <source>
        <dbReference type="Proteomes" id="UP001234989"/>
    </source>
</evidence>
<accession>A0AAF0Q172</accession>
<sequence>MSVLHEPEVREFYYKMVLLEDGGISSKVHEIEINLTEEILRIILDVLCQEIMYVEGCESSMDHISKASKYENMKCAGVPMKFLKGEHQLYFEFVNKVLLSRSEKRAIASAVDLFLMKQLETFEAINLPGIMLEHLHRIMMVKNEGKIKAKSHVSELLEKQEALKWEMEDFTVILGDKEVEIAHLKALLQQAQSQGSGTSTNENEEATRLRGENARLTESNPR</sequence>
<feature type="region of interest" description="Disordered" evidence="1">
    <location>
        <begin position="192"/>
        <end position="222"/>
    </location>
</feature>
<reference evidence="2" key="1">
    <citation type="submission" date="2023-08" db="EMBL/GenBank/DDBJ databases">
        <title>A de novo genome assembly of Solanum verrucosum Schlechtendal, a Mexican diploid species geographically isolated from the other diploid A-genome species in potato relatives.</title>
        <authorList>
            <person name="Hosaka K."/>
        </authorList>
    </citation>
    <scope>NUCLEOTIDE SEQUENCE</scope>
    <source>
        <tissue evidence="2">Young leaves</tissue>
    </source>
</reference>
<dbReference type="AlphaFoldDB" id="A0AAF0Q172"/>
<keyword evidence="3" id="KW-1185">Reference proteome</keyword>
<name>A0AAF0Q172_SOLVR</name>
<proteinExistence type="predicted"/>
<organism evidence="2 3">
    <name type="scientific">Solanum verrucosum</name>
    <dbReference type="NCBI Taxonomy" id="315347"/>
    <lineage>
        <taxon>Eukaryota</taxon>
        <taxon>Viridiplantae</taxon>
        <taxon>Streptophyta</taxon>
        <taxon>Embryophyta</taxon>
        <taxon>Tracheophyta</taxon>
        <taxon>Spermatophyta</taxon>
        <taxon>Magnoliopsida</taxon>
        <taxon>eudicotyledons</taxon>
        <taxon>Gunneridae</taxon>
        <taxon>Pentapetalae</taxon>
        <taxon>asterids</taxon>
        <taxon>lamiids</taxon>
        <taxon>Solanales</taxon>
        <taxon>Solanaceae</taxon>
        <taxon>Solanoideae</taxon>
        <taxon>Solaneae</taxon>
        <taxon>Solanum</taxon>
    </lineage>
</organism>
<feature type="compositionally biased region" description="Basic and acidic residues" evidence="1">
    <location>
        <begin position="205"/>
        <end position="222"/>
    </location>
</feature>
<evidence type="ECO:0000256" key="1">
    <source>
        <dbReference type="SAM" id="MobiDB-lite"/>
    </source>
</evidence>
<gene>
    <name evidence="2" type="ORF">MTR67_007937</name>
</gene>
<dbReference type="Proteomes" id="UP001234989">
    <property type="component" value="Chromosome 2"/>
</dbReference>
<dbReference type="EMBL" id="CP133613">
    <property type="protein sequence ID" value="WMV14552.1"/>
    <property type="molecule type" value="Genomic_DNA"/>
</dbReference>